<evidence type="ECO:0000313" key="9">
    <source>
        <dbReference type="Proteomes" id="UP000618460"/>
    </source>
</evidence>
<comment type="catalytic activity">
    <reaction evidence="4 5">
        <text>L-glutaminyl-[peptide chain release factor] + S-adenosyl-L-methionine = N(5)-methyl-L-glutaminyl-[peptide chain release factor] + S-adenosyl-L-homocysteine + H(+)</text>
        <dbReference type="Rhea" id="RHEA:42896"/>
        <dbReference type="Rhea" id="RHEA-COMP:10271"/>
        <dbReference type="Rhea" id="RHEA-COMP:10272"/>
        <dbReference type="ChEBI" id="CHEBI:15378"/>
        <dbReference type="ChEBI" id="CHEBI:30011"/>
        <dbReference type="ChEBI" id="CHEBI:57856"/>
        <dbReference type="ChEBI" id="CHEBI:59789"/>
        <dbReference type="ChEBI" id="CHEBI:61891"/>
        <dbReference type="EC" id="2.1.1.297"/>
    </reaction>
</comment>
<dbReference type="InterPro" id="IPR004556">
    <property type="entry name" value="HemK-like"/>
</dbReference>
<dbReference type="PANTHER" id="PTHR18895">
    <property type="entry name" value="HEMK METHYLTRANSFERASE"/>
    <property type="match status" value="1"/>
</dbReference>
<dbReference type="CDD" id="cd02440">
    <property type="entry name" value="AdoMet_MTases"/>
    <property type="match status" value="1"/>
</dbReference>
<feature type="binding site" evidence="5">
    <location>
        <position position="190"/>
    </location>
    <ligand>
        <name>S-adenosyl-L-methionine</name>
        <dbReference type="ChEBI" id="CHEBI:59789"/>
    </ligand>
</feature>
<feature type="domain" description="Methyltransferase small" evidence="6">
    <location>
        <begin position="117"/>
        <end position="198"/>
    </location>
</feature>
<dbReference type="NCBIfam" id="TIGR03534">
    <property type="entry name" value="RF_mod_PrmC"/>
    <property type="match status" value="1"/>
</dbReference>
<protein>
    <recommendedName>
        <fullName evidence="5">Release factor glutamine methyltransferase</fullName>
        <shortName evidence="5">RF MTase</shortName>
        <ecNumber evidence="5">2.1.1.297</ecNumber>
    </recommendedName>
    <alternativeName>
        <fullName evidence="5">N5-glutamine methyltransferase PrmC</fullName>
    </alternativeName>
    <alternativeName>
        <fullName evidence="5">Protein-(glutamine-N5) MTase PrmC</fullName>
    </alternativeName>
    <alternativeName>
        <fullName evidence="5">Protein-glutamine N-methyltransferase PrmC</fullName>
    </alternativeName>
</protein>
<dbReference type="InterPro" id="IPR007848">
    <property type="entry name" value="Small_mtfrase_dom"/>
</dbReference>
<feature type="domain" description="Release factor glutamine methyltransferase N-terminal" evidence="7">
    <location>
        <begin position="8"/>
        <end position="77"/>
    </location>
</feature>
<name>A0A917WVP7_9BACI</name>
<reference evidence="8" key="2">
    <citation type="submission" date="2020-09" db="EMBL/GenBank/DDBJ databases">
        <authorList>
            <person name="Sun Q."/>
            <person name="Zhou Y."/>
        </authorList>
    </citation>
    <scope>NUCLEOTIDE SEQUENCE</scope>
    <source>
        <strain evidence="8">CGMCC 1.6333</strain>
    </source>
</reference>
<feature type="binding site" evidence="5">
    <location>
        <position position="173"/>
    </location>
    <ligand>
        <name>S-adenosyl-L-methionine</name>
        <dbReference type="ChEBI" id="CHEBI:59789"/>
    </ligand>
</feature>
<dbReference type="RefSeq" id="WP_117155079.1">
    <property type="nucleotide sequence ID" value="NZ_BMLG01000009.1"/>
</dbReference>
<evidence type="ECO:0000256" key="1">
    <source>
        <dbReference type="ARBA" id="ARBA00022603"/>
    </source>
</evidence>
<gene>
    <name evidence="5 8" type="primary">prmC</name>
    <name evidence="8" type="ORF">GCM10011351_18470</name>
</gene>
<sequence>MTQPTLQEVLHRASLFLEEHNREPRVAELLLLHHLQFTKTQLLMAMKEKIPSKVNEAYQQDIHKHVDTGIPIQHLTGYEDFYGRTFHVSQDVLIPRPETEELVVGVLDRIKNIPRPLKVVDIGTGSGIIAITLKLEDPSLTVEASDISTEALQIARKNAATLNAEVTFKQSDFLQKWLEESESVDVIISNPPYIAWEEKETLADTVKNFDPSLALFAESDGLAAYQQIIVQAKKMLSPCGLLAFEIGYQQAEQVKQLILTQFPNSKVEICQDINGRDRMVFAKMSE</sequence>
<evidence type="ECO:0000256" key="3">
    <source>
        <dbReference type="ARBA" id="ARBA00022691"/>
    </source>
</evidence>
<dbReference type="HAMAP" id="MF_02126">
    <property type="entry name" value="RF_methyltr_PrmC"/>
    <property type="match status" value="1"/>
</dbReference>
<dbReference type="PROSITE" id="PS00092">
    <property type="entry name" value="N6_MTASE"/>
    <property type="match status" value="1"/>
</dbReference>
<evidence type="ECO:0000256" key="2">
    <source>
        <dbReference type="ARBA" id="ARBA00022679"/>
    </source>
</evidence>
<reference evidence="8" key="1">
    <citation type="journal article" date="2014" name="Int. J. Syst. Evol. Microbiol.">
        <title>Complete genome sequence of Corynebacterium casei LMG S-19264T (=DSM 44701T), isolated from a smear-ripened cheese.</title>
        <authorList>
            <consortium name="US DOE Joint Genome Institute (JGI-PGF)"/>
            <person name="Walter F."/>
            <person name="Albersmeier A."/>
            <person name="Kalinowski J."/>
            <person name="Ruckert C."/>
        </authorList>
    </citation>
    <scope>NUCLEOTIDE SEQUENCE</scope>
    <source>
        <strain evidence="8">CGMCC 1.6333</strain>
    </source>
</reference>
<dbReference type="PANTHER" id="PTHR18895:SF74">
    <property type="entry name" value="MTRF1L RELEASE FACTOR GLUTAMINE METHYLTRANSFERASE"/>
    <property type="match status" value="1"/>
</dbReference>
<dbReference type="InterPro" id="IPR002052">
    <property type="entry name" value="DNA_methylase_N6_adenine_CS"/>
</dbReference>
<dbReference type="OrthoDB" id="9800643at2"/>
<dbReference type="GO" id="GO:0102559">
    <property type="term" value="F:peptide chain release factor N(5)-glutamine methyltransferase activity"/>
    <property type="evidence" value="ECO:0007669"/>
    <property type="project" value="UniProtKB-EC"/>
</dbReference>
<dbReference type="InterPro" id="IPR040758">
    <property type="entry name" value="PrmC_N"/>
</dbReference>
<dbReference type="InterPro" id="IPR019874">
    <property type="entry name" value="RF_methyltr_PrmC"/>
</dbReference>
<dbReference type="NCBIfam" id="TIGR00536">
    <property type="entry name" value="hemK_fam"/>
    <property type="match status" value="1"/>
</dbReference>
<dbReference type="GO" id="GO:0032259">
    <property type="term" value="P:methylation"/>
    <property type="evidence" value="ECO:0007669"/>
    <property type="project" value="UniProtKB-KW"/>
</dbReference>
<dbReference type="AlphaFoldDB" id="A0A917WVP7"/>
<dbReference type="Gene3D" id="3.40.50.150">
    <property type="entry name" value="Vaccinia Virus protein VP39"/>
    <property type="match status" value="1"/>
</dbReference>
<dbReference type="InterPro" id="IPR029063">
    <property type="entry name" value="SAM-dependent_MTases_sf"/>
</dbReference>
<accession>A0A917WVP7</accession>
<feature type="binding site" evidence="5">
    <location>
        <position position="146"/>
    </location>
    <ligand>
        <name>S-adenosyl-L-methionine</name>
        <dbReference type="ChEBI" id="CHEBI:59789"/>
    </ligand>
</feature>
<dbReference type="GO" id="GO:0003676">
    <property type="term" value="F:nucleic acid binding"/>
    <property type="evidence" value="ECO:0007669"/>
    <property type="project" value="InterPro"/>
</dbReference>
<comment type="function">
    <text evidence="5">Methylates the class 1 translation termination release factors RF1/PrfA and RF2/PrfB on the glutamine residue of the universally conserved GGQ motif.</text>
</comment>
<evidence type="ECO:0000256" key="5">
    <source>
        <dbReference type="HAMAP-Rule" id="MF_02126"/>
    </source>
</evidence>
<feature type="binding site" evidence="5">
    <location>
        <begin position="123"/>
        <end position="127"/>
    </location>
    <ligand>
        <name>S-adenosyl-L-methionine</name>
        <dbReference type="ChEBI" id="CHEBI:59789"/>
    </ligand>
</feature>
<evidence type="ECO:0000259" key="7">
    <source>
        <dbReference type="Pfam" id="PF17827"/>
    </source>
</evidence>
<dbReference type="EMBL" id="BMLG01000009">
    <property type="protein sequence ID" value="GGM32758.1"/>
    <property type="molecule type" value="Genomic_DNA"/>
</dbReference>
<dbReference type="Gene3D" id="1.10.8.10">
    <property type="entry name" value="DNA helicase RuvA subunit, C-terminal domain"/>
    <property type="match status" value="1"/>
</dbReference>
<feature type="binding site" evidence="5">
    <location>
        <begin position="190"/>
        <end position="193"/>
    </location>
    <ligand>
        <name>substrate</name>
    </ligand>
</feature>
<dbReference type="Proteomes" id="UP000618460">
    <property type="component" value="Unassembled WGS sequence"/>
</dbReference>
<keyword evidence="2 5" id="KW-0808">Transferase</keyword>
<comment type="caution">
    <text evidence="8">The sequence shown here is derived from an EMBL/GenBank/DDBJ whole genome shotgun (WGS) entry which is preliminary data.</text>
</comment>
<dbReference type="Pfam" id="PF05175">
    <property type="entry name" value="MTS"/>
    <property type="match status" value="1"/>
</dbReference>
<dbReference type="InterPro" id="IPR050320">
    <property type="entry name" value="N5-glutamine_MTase"/>
</dbReference>
<keyword evidence="9" id="KW-1185">Reference proteome</keyword>
<dbReference type="EC" id="2.1.1.297" evidence="5"/>
<evidence type="ECO:0000259" key="6">
    <source>
        <dbReference type="Pfam" id="PF05175"/>
    </source>
</evidence>
<organism evidence="8 9">
    <name type="scientific">Paraliobacillus quinghaiensis</name>
    <dbReference type="NCBI Taxonomy" id="470815"/>
    <lineage>
        <taxon>Bacteria</taxon>
        <taxon>Bacillati</taxon>
        <taxon>Bacillota</taxon>
        <taxon>Bacilli</taxon>
        <taxon>Bacillales</taxon>
        <taxon>Bacillaceae</taxon>
        <taxon>Paraliobacillus</taxon>
    </lineage>
</organism>
<evidence type="ECO:0000313" key="8">
    <source>
        <dbReference type="EMBL" id="GGM32758.1"/>
    </source>
</evidence>
<evidence type="ECO:0000256" key="4">
    <source>
        <dbReference type="ARBA" id="ARBA00048391"/>
    </source>
</evidence>
<comment type="similarity">
    <text evidence="5">Belongs to the protein N5-glutamine methyltransferase family. PrmC subfamily.</text>
</comment>
<dbReference type="Pfam" id="PF17827">
    <property type="entry name" value="PrmC_N"/>
    <property type="match status" value="1"/>
</dbReference>
<keyword evidence="1 5" id="KW-0489">Methyltransferase</keyword>
<dbReference type="SUPFAM" id="SSF53335">
    <property type="entry name" value="S-adenosyl-L-methionine-dependent methyltransferases"/>
    <property type="match status" value="1"/>
</dbReference>
<keyword evidence="3 5" id="KW-0949">S-adenosyl-L-methionine</keyword>
<proteinExistence type="inferred from homology"/>